<dbReference type="Gene3D" id="3.40.50.2300">
    <property type="match status" value="1"/>
</dbReference>
<organism evidence="3 4">
    <name type="scientific">Polyangium fumosum</name>
    <dbReference type="NCBI Taxonomy" id="889272"/>
    <lineage>
        <taxon>Bacteria</taxon>
        <taxon>Pseudomonadati</taxon>
        <taxon>Myxococcota</taxon>
        <taxon>Polyangia</taxon>
        <taxon>Polyangiales</taxon>
        <taxon>Polyangiaceae</taxon>
        <taxon>Polyangium</taxon>
    </lineage>
</organism>
<dbReference type="SUPFAM" id="SSF52172">
    <property type="entry name" value="CheY-like"/>
    <property type="match status" value="1"/>
</dbReference>
<comment type="caution">
    <text evidence="3">The sequence shown here is derived from an EMBL/GenBank/DDBJ whole genome shotgun (WGS) entry which is preliminary data.</text>
</comment>
<reference evidence="3 4" key="1">
    <citation type="submission" date="2019-04" db="EMBL/GenBank/DDBJ databases">
        <authorList>
            <person name="Li Y."/>
            <person name="Wang J."/>
        </authorList>
    </citation>
    <scope>NUCLEOTIDE SEQUENCE [LARGE SCALE GENOMIC DNA]</scope>
    <source>
        <strain evidence="3 4">DSM 14668</strain>
    </source>
</reference>
<comment type="caution">
    <text evidence="1">Lacks conserved residue(s) required for the propagation of feature annotation.</text>
</comment>
<evidence type="ECO:0000313" key="3">
    <source>
        <dbReference type="EMBL" id="TKD13216.1"/>
    </source>
</evidence>
<gene>
    <name evidence="3" type="ORF">E8A74_01300</name>
</gene>
<evidence type="ECO:0000313" key="4">
    <source>
        <dbReference type="Proteomes" id="UP000309215"/>
    </source>
</evidence>
<dbReference type="AlphaFoldDB" id="A0A4U1JKD4"/>
<dbReference type="EMBL" id="SSMQ01000001">
    <property type="protein sequence ID" value="TKD13216.1"/>
    <property type="molecule type" value="Genomic_DNA"/>
</dbReference>
<dbReference type="InterPro" id="IPR001789">
    <property type="entry name" value="Sig_transdc_resp-reg_receiver"/>
</dbReference>
<proteinExistence type="predicted"/>
<dbReference type="GO" id="GO:0000160">
    <property type="term" value="P:phosphorelay signal transduction system"/>
    <property type="evidence" value="ECO:0007669"/>
    <property type="project" value="InterPro"/>
</dbReference>
<evidence type="ECO:0000259" key="2">
    <source>
        <dbReference type="PROSITE" id="PS50110"/>
    </source>
</evidence>
<name>A0A4U1JKD4_9BACT</name>
<sequence>MESAAAIRVLVIDENPTSAGNLATFLSAHHYDVATCSALDGARDVVSSRRPHVLVLATKDHPHAEVEEVRKVYPRLPLVLLTAEAGQELLLDVEAFAPAVPASPSRGFGHIESAVEAAAHFS</sequence>
<dbReference type="InterPro" id="IPR011006">
    <property type="entry name" value="CheY-like_superfamily"/>
</dbReference>
<dbReference type="CDD" id="cd00156">
    <property type="entry name" value="REC"/>
    <property type="match status" value="1"/>
</dbReference>
<protein>
    <submittedName>
        <fullName evidence="3">Response regulator</fullName>
    </submittedName>
</protein>
<dbReference type="Proteomes" id="UP000309215">
    <property type="component" value="Unassembled WGS sequence"/>
</dbReference>
<keyword evidence="4" id="KW-1185">Reference proteome</keyword>
<evidence type="ECO:0000256" key="1">
    <source>
        <dbReference type="PROSITE-ProRule" id="PRU00169"/>
    </source>
</evidence>
<feature type="domain" description="Response regulatory" evidence="2">
    <location>
        <begin position="8"/>
        <end position="115"/>
    </location>
</feature>
<dbReference type="RefSeq" id="WP_136927032.1">
    <property type="nucleotide sequence ID" value="NZ_SSMQ01000001.1"/>
</dbReference>
<accession>A0A4U1JKD4</accession>
<dbReference type="PROSITE" id="PS50110">
    <property type="entry name" value="RESPONSE_REGULATORY"/>
    <property type="match status" value="1"/>
</dbReference>
<dbReference type="OrthoDB" id="5513756at2"/>